<dbReference type="SUPFAM" id="SSF55874">
    <property type="entry name" value="ATPase domain of HSP90 chaperone/DNA topoisomerase II/histidine kinase"/>
    <property type="match status" value="1"/>
</dbReference>
<evidence type="ECO:0000256" key="4">
    <source>
        <dbReference type="SAM" id="Phobius"/>
    </source>
</evidence>
<dbReference type="InterPro" id="IPR036890">
    <property type="entry name" value="HATPase_C_sf"/>
</dbReference>
<reference evidence="7 8" key="1">
    <citation type="submission" date="2019-11" db="EMBL/GenBank/DDBJ databases">
        <authorList>
            <person name="Jiang L.-Q."/>
        </authorList>
    </citation>
    <scope>NUCLEOTIDE SEQUENCE [LARGE SCALE GENOMIC DNA]</scope>
    <source>
        <strain evidence="7 8">YIM 132087</strain>
    </source>
</reference>
<keyword evidence="3" id="KW-0902">Two-component regulatory system</keyword>
<dbReference type="GO" id="GO:0016020">
    <property type="term" value="C:membrane"/>
    <property type="evidence" value="ECO:0007669"/>
    <property type="project" value="InterPro"/>
</dbReference>
<dbReference type="InterPro" id="IPR050482">
    <property type="entry name" value="Sensor_HK_TwoCompSys"/>
</dbReference>
<dbReference type="Gene3D" id="3.30.565.10">
    <property type="entry name" value="Histidine kinase-like ATPase, C-terminal domain"/>
    <property type="match status" value="1"/>
</dbReference>
<dbReference type="GO" id="GO:0000155">
    <property type="term" value="F:phosphorelay sensor kinase activity"/>
    <property type="evidence" value="ECO:0007669"/>
    <property type="project" value="InterPro"/>
</dbReference>
<dbReference type="AlphaFoldDB" id="A0A7K1FKQ4"/>
<evidence type="ECO:0000256" key="3">
    <source>
        <dbReference type="ARBA" id="ARBA00023012"/>
    </source>
</evidence>
<sequence length="459" mass="50000">MSRPAPASDDRPPWLVVASGVPVREDRPIRRRRVFVQVIIGALVVLVVVSLGGIFAARRLAEAEAVSDAANSADLFAELLIQPVVTDGLRTGDPEALAAVDIEVREHLLTQESVVRVKIWNRDGTIVYSDDPRLIGMRFELEAEELEVFSTPEIRAEVSDLAAPENLYERDSGKLLETYRPIWTPDGQPLLFEVYFRYDQVTARSGELWRGFAGITLSSLLLLVALLLPILWRLLDRLREARTQREALLQRTIDASAQERRRIAGTLHDGVVQDLVGTSYALAGQAEQAAMQGRASDAEDLHRIGGAVRGSIGGLRSLLVDIYPPGLETAGLAATLEDMASGVRSRGVRVDLQVPDPSGLDAAGDRLVYRICQEALVNVGKHSGAQWVRVTLEKERKGGAVLEITDNGRGFDAEELWSHPAEGHFGLRVLADLANGAGATLRLSSAPGAGTSWRLEIPE</sequence>
<keyword evidence="4" id="KW-1133">Transmembrane helix</keyword>
<evidence type="ECO:0000313" key="7">
    <source>
        <dbReference type="EMBL" id="MTD14721.1"/>
    </source>
</evidence>
<dbReference type="Gene3D" id="1.20.5.1930">
    <property type="match status" value="1"/>
</dbReference>
<dbReference type="Pfam" id="PF02518">
    <property type="entry name" value="HATPase_c"/>
    <property type="match status" value="1"/>
</dbReference>
<keyword evidence="4" id="KW-0812">Transmembrane</keyword>
<accession>A0A7K1FKQ4</accession>
<dbReference type="Proteomes" id="UP000460221">
    <property type="component" value="Unassembled WGS sequence"/>
</dbReference>
<feature type="transmembrane region" description="Helical" evidence="4">
    <location>
        <begin position="34"/>
        <end position="57"/>
    </location>
</feature>
<dbReference type="InterPro" id="IPR003594">
    <property type="entry name" value="HATPase_dom"/>
</dbReference>
<dbReference type="PANTHER" id="PTHR24421">
    <property type="entry name" value="NITRATE/NITRITE SENSOR PROTEIN NARX-RELATED"/>
    <property type="match status" value="1"/>
</dbReference>
<dbReference type="Pfam" id="PF07730">
    <property type="entry name" value="HisKA_3"/>
    <property type="match status" value="1"/>
</dbReference>
<feature type="domain" description="Signal transduction histidine kinase subgroup 3 dimerisation and phosphoacceptor" evidence="6">
    <location>
        <begin position="259"/>
        <end position="326"/>
    </location>
</feature>
<evidence type="ECO:0000256" key="2">
    <source>
        <dbReference type="ARBA" id="ARBA00022777"/>
    </source>
</evidence>
<dbReference type="GO" id="GO:0046983">
    <property type="term" value="F:protein dimerization activity"/>
    <property type="evidence" value="ECO:0007669"/>
    <property type="project" value="InterPro"/>
</dbReference>
<organism evidence="7 8">
    <name type="scientific">Nakamurella alba</name>
    <dbReference type="NCBI Taxonomy" id="2665158"/>
    <lineage>
        <taxon>Bacteria</taxon>
        <taxon>Bacillati</taxon>
        <taxon>Actinomycetota</taxon>
        <taxon>Actinomycetes</taxon>
        <taxon>Nakamurellales</taxon>
        <taxon>Nakamurellaceae</taxon>
        <taxon>Nakamurella</taxon>
    </lineage>
</organism>
<dbReference type="EMBL" id="WLYK01000005">
    <property type="protein sequence ID" value="MTD14721.1"/>
    <property type="molecule type" value="Genomic_DNA"/>
</dbReference>
<dbReference type="CDD" id="cd16917">
    <property type="entry name" value="HATPase_UhpB-NarQ-NarX-like"/>
    <property type="match status" value="1"/>
</dbReference>
<feature type="domain" description="Histidine kinase/HSP90-like ATPase" evidence="5">
    <location>
        <begin position="367"/>
        <end position="458"/>
    </location>
</feature>
<keyword evidence="1" id="KW-0808">Transferase</keyword>
<gene>
    <name evidence="7" type="ORF">GIS00_12295</name>
</gene>
<protein>
    <submittedName>
        <fullName evidence="7">Integral membrane sensor signal transduction histidine kinase</fullName>
    </submittedName>
</protein>
<keyword evidence="8" id="KW-1185">Reference proteome</keyword>
<feature type="transmembrane region" description="Helical" evidence="4">
    <location>
        <begin position="212"/>
        <end position="235"/>
    </location>
</feature>
<keyword evidence="4" id="KW-0472">Membrane</keyword>
<evidence type="ECO:0000259" key="5">
    <source>
        <dbReference type="Pfam" id="PF02518"/>
    </source>
</evidence>
<proteinExistence type="predicted"/>
<evidence type="ECO:0000313" key="8">
    <source>
        <dbReference type="Proteomes" id="UP000460221"/>
    </source>
</evidence>
<name>A0A7K1FKQ4_9ACTN</name>
<evidence type="ECO:0000259" key="6">
    <source>
        <dbReference type="Pfam" id="PF07730"/>
    </source>
</evidence>
<dbReference type="InterPro" id="IPR011712">
    <property type="entry name" value="Sig_transdc_His_kin_sub3_dim/P"/>
</dbReference>
<keyword evidence="2 7" id="KW-0418">Kinase</keyword>
<dbReference type="RefSeq" id="WP_154768755.1">
    <property type="nucleotide sequence ID" value="NZ_WLYK01000005.1"/>
</dbReference>
<comment type="caution">
    <text evidence="7">The sequence shown here is derived from an EMBL/GenBank/DDBJ whole genome shotgun (WGS) entry which is preliminary data.</text>
</comment>
<evidence type="ECO:0000256" key="1">
    <source>
        <dbReference type="ARBA" id="ARBA00022679"/>
    </source>
</evidence>